<dbReference type="HOGENOM" id="CLU_1254712_0_0_0"/>
<dbReference type="Pfam" id="PF00440">
    <property type="entry name" value="TetR_N"/>
    <property type="match status" value="1"/>
</dbReference>
<dbReference type="PROSITE" id="PS50977">
    <property type="entry name" value="HTH_TETR_2"/>
    <property type="match status" value="1"/>
</dbReference>
<dbReference type="InterPro" id="IPR009057">
    <property type="entry name" value="Homeodomain-like_sf"/>
</dbReference>
<dbReference type="InterPro" id="IPR001647">
    <property type="entry name" value="HTH_TetR"/>
</dbReference>
<accession>I2F7J6</accession>
<evidence type="ECO:0000313" key="4">
    <source>
        <dbReference type="EMBL" id="AFK07899.1"/>
    </source>
</evidence>
<protein>
    <submittedName>
        <fullName evidence="4">Transcriptional regulator</fullName>
    </submittedName>
</protein>
<dbReference type="SUPFAM" id="SSF46689">
    <property type="entry name" value="Homeodomain-like"/>
    <property type="match status" value="1"/>
</dbReference>
<dbReference type="eggNOG" id="COG1309">
    <property type="taxonomic scope" value="Bacteria"/>
</dbReference>
<feature type="DNA-binding region" description="H-T-H motif" evidence="2">
    <location>
        <begin position="35"/>
        <end position="54"/>
    </location>
</feature>
<dbReference type="RefSeq" id="WP_014731658.1">
    <property type="nucleotide sequence ID" value="NC_017934.1"/>
</dbReference>
<dbReference type="InterPro" id="IPR050624">
    <property type="entry name" value="HTH-type_Tx_Regulator"/>
</dbReference>
<dbReference type="KEGG" id="mpg:Theba_2270"/>
<sequence length="220" mass="25564" precursor="true">MENSDRKTMRHERRRQFFIKAAQELMKEGDESKLTAKSIAERAGYSASSLYDYFESLDKLLVMSVDEFMAEIGDMTEVEIEKCDRVTDCVEAAYLIFAEYFLDNPLLFRTIFLAPGSSRAKFFSNPELMPKFCEMGMKRLESLRQFDESLGLKKGSSLIIEQILTPEMFGILFMYFQGLYEVSKEEAIQMLKRNIDHVLEPFRELEEKTISSKERLGGKK</sequence>
<evidence type="ECO:0000259" key="3">
    <source>
        <dbReference type="PROSITE" id="PS50977"/>
    </source>
</evidence>
<keyword evidence="5" id="KW-1185">Reference proteome</keyword>
<evidence type="ECO:0000313" key="5">
    <source>
        <dbReference type="Proteomes" id="UP000002881"/>
    </source>
</evidence>
<feature type="domain" description="HTH tetR-type" evidence="3">
    <location>
        <begin position="12"/>
        <end position="72"/>
    </location>
</feature>
<dbReference type="PANTHER" id="PTHR43479">
    <property type="entry name" value="ACREF/ENVCD OPERON REPRESSOR-RELATED"/>
    <property type="match status" value="1"/>
</dbReference>
<proteinExistence type="predicted"/>
<evidence type="ECO:0000256" key="1">
    <source>
        <dbReference type="ARBA" id="ARBA00023125"/>
    </source>
</evidence>
<dbReference type="AlphaFoldDB" id="I2F7J6"/>
<reference evidence="4 5" key="1">
    <citation type="journal article" date="2012" name="Genome Biol. Evol.">
        <title>Genome Sequence of the Mesophilic Thermotogales Bacterium Mesotoga prima MesG1.Ag.4.2 Reveals the Largest Thermotogales Genome To Date.</title>
        <authorList>
            <person name="Zhaxybayeva O."/>
            <person name="Swithers K.S."/>
            <person name="Foght J."/>
            <person name="Green A.G."/>
            <person name="Bruce D."/>
            <person name="Detter C."/>
            <person name="Han S."/>
            <person name="Teshima H."/>
            <person name="Han J."/>
            <person name="Woyke T."/>
            <person name="Pitluck S."/>
            <person name="Nolan M."/>
            <person name="Ivanova N."/>
            <person name="Pati A."/>
            <person name="Land M.L."/>
            <person name="Dlutek M."/>
            <person name="Doolittle W.F."/>
            <person name="Noll K.M."/>
            <person name="Nesbo C.L."/>
        </authorList>
    </citation>
    <scope>NUCLEOTIDE SEQUENCE [LARGE SCALE GENOMIC DNA]</scope>
    <source>
        <strain evidence="5">mesG1.Ag.4.2</strain>
    </source>
</reference>
<dbReference type="Gene3D" id="1.10.357.10">
    <property type="entry name" value="Tetracycline Repressor, domain 2"/>
    <property type="match status" value="1"/>
</dbReference>
<dbReference type="PANTHER" id="PTHR43479:SF11">
    <property type="entry name" value="ACREF_ENVCD OPERON REPRESSOR-RELATED"/>
    <property type="match status" value="1"/>
</dbReference>
<dbReference type="EMBL" id="CP003532">
    <property type="protein sequence ID" value="AFK07899.1"/>
    <property type="molecule type" value="Genomic_DNA"/>
</dbReference>
<dbReference type="Proteomes" id="UP000002881">
    <property type="component" value="Chromosome"/>
</dbReference>
<evidence type="ECO:0000256" key="2">
    <source>
        <dbReference type="PROSITE-ProRule" id="PRU00335"/>
    </source>
</evidence>
<gene>
    <name evidence="4" type="ORF">Theba_2270</name>
</gene>
<keyword evidence="1 2" id="KW-0238">DNA-binding</keyword>
<dbReference type="GO" id="GO:0003677">
    <property type="term" value="F:DNA binding"/>
    <property type="evidence" value="ECO:0007669"/>
    <property type="project" value="UniProtKB-UniRule"/>
</dbReference>
<organism evidence="4 5">
    <name type="scientific">Mesotoga prima MesG1.Ag.4.2</name>
    <dbReference type="NCBI Taxonomy" id="660470"/>
    <lineage>
        <taxon>Bacteria</taxon>
        <taxon>Thermotogati</taxon>
        <taxon>Thermotogota</taxon>
        <taxon>Thermotogae</taxon>
        <taxon>Kosmotogales</taxon>
        <taxon>Kosmotogaceae</taxon>
        <taxon>Mesotoga</taxon>
    </lineage>
</organism>
<name>I2F7J6_9BACT</name>
<dbReference type="GeneID" id="87107997"/>
<dbReference type="STRING" id="660470.Theba_2270"/>